<dbReference type="RefSeq" id="WP_142492588.1">
    <property type="nucleotide sequence ID" value="NZ_FXTO01000005.1"/>
</dbReference>
<proteinExistence type="predicted"/>
<dbReference type="InterPro" id="IPR000120">
    <property type="entry name" value="Amidase"/>
</dbReference>
<dbReference type="PROSITE" id="PS00571">
    <property type="entry name" value="AMIDASES"/>
    <property type="match status" value="1"/>
</dbReference>
<dbReference type="InterPro" id="IPR023631">
    <property type="entry name" value="Amidase_dom"/>
</dbReference>
<dbReference type="InterPro" id="IPR020556">
    <property type="entry name" value="Amidase_CS"/>
</dbReference>
<dbReference type="OrthoDB" id="9777859at2"/>
<dbReference type="Pfam" id="PF01425">
    <property type="entry name" value="Amidase"/>
    <property type="match status" value="1"/>
</dbReference>
<accession>A0A521C4S7</accession>
<dbReference type="GO" id="GO:0016740">
    <property type="term" value="F:transferase activity"/>
    <property type="evidence" value="ECO:0007669"/>
    <property type="project" value="UniProtKB-KW"/>
</dbReference>
<organism evidence="2 3">
    <name type="scientific">Thalassovita litoralis</name>
    <dbReference type="NCBI Taxonomy" id="1010611"/>
    <lineage>
        <taxon>Bacteria</taxon>
        <taxon>Pseudomonadati</taxon>
        <taxon>Pseudomonadota</taxon>
        <taxon>Alphaproteobacteria</taxon>
        <taxon>Rhodobacterales</taxon>
        <taxon>Roseobacteraceae</taxon>
        <taxon>Thalassovita</taxon>
    </lineage>
</organism>
<evidence type="ECO:0000313" key="2">
    <source>
        <dbReference type="EMBL" id="SMO54408.1"/>
    </source>
</evidence>
<dbReference type="PANTHER" id="PTHR11895">
    <property type="entry name" value="TRANSAMIDASE"/>
    <property type="match status" value="1"/>
</dbReference>
<reference evidence="2 3" key="1">
    <citation type="submission" date="2017-05" db="EMBL/GenBank/DDBJ databases">
        <authorList>
            <person name="Varghese N."/>
            <person name="Submissions S."/>
        </authorList>
    </citation>
    <scope>NUCLEOTIDE SEQUENCE [LARGE SCALE GENOMIC DNA]</scope>
    <source>
        <strain evidence="2 3">DSM 29506</strain>
    </source>
</reference>
<feature type="domain" description="Amidase" evidence="1">
    <location>
        <begin position="27"/>
        <end position="437"/>
    </location>
</feature>
<evidence type="ECO:0000259" key="1">
    <source>
        <dbReference type="Pfam" id="PF01425"/>
    </source>
</evidence>
<dbReference type="EMBL" id="FXTO01000005">
    <property type="protein sequence ID" value="SMO54408.1"/>
    <property type="molecule type" value="Genomic_DNA"/>
</dbReference>
<keyword evidence="2" id="KW-0808">Transferase</keyword>
<protein>
    <submittedName>
        <fullName evidence="2">Aspartyl/glutamyl-tRNA(Asn/Gln) amidotransferase subunit A</fullName>
    </submittedName>
</protein>
<dbReference type="Proteomes" id="UP000316030">
    <property type="component" value="Unassembled WGS sequence"/>
</dbReference>
<sequence length="454" mass="46854">MTALTIDQQAAARLTGCDAAKATETALAAIDNETTIFSRIEADNARARAKALDTLAATGQSAGPLHGVTMAHKDMFDRAGSITGFGAHPEAGKLAQRTSTVLARLDAAGQVDLGRLYMSEFAMGPTGHNHHWGIPRNTAHPGAISGGSSSGSGAAVGAGLVRAALGSDTGGSIRLPAAANGVVGFKPTQGRVPMTGVMPLCFTQDTVGPLARTVAEARLVLSVIAGPDGIDPVCADVAPIPPRGTGVPDGLRVGFSDAGFLPAVSERMHDMLSTLRNAMTHQGIATETLDITDWASYGEAANVIAMSEAAAVHADRLALVPHVYGDQVRTRLAQAAAMPGFAYVRARQLRQLARKRALEQVFGKVDLLVIPTLPDTAPMAADVDIGGGQGIAQLIGSLVHFTRPINFFGFPALSLPVAMTEDGPLSVQVVGPDWSESVIADLAQWIESTVSAAA</sequence>
<keyword evidence="3" id="KW-1185">Reference proteome</keyword>
<name>A0A521C4S7_9RHOB</name>
<gene>
    <name evidence="2" type="ORF">SAMN06265173_105111</name>
</gene>
<dbReference type="AlphaFoldDB" id="A0A521C4S7"/>
<dbReference type="Gene3D" id="3.90.1300.10">
    <property type="entry name" value="Amidase signature (AS) domain"/>
    <property type="match status" value="1"/>
</dbReference>
<dbReference type="SUPFAM" id="SSF75304">
    <property type="entry name" value="Amidase signature (AS) enzymes"/>
    <property type="match status" value="1"/>
</dbReference>
<dbReference type="PANTHER" id="PTHR11895:SF176">
    <property type="entry name" value="AMIDASE AMID-RELATED"/>
    <property type="match status" value="1"/>
</dbReference>
<dbReference type="InterPro" id="IPR036928">
    <property type="entry name" value="AS_sf"/>
</dbReference>
<evidence type="ECO:0000313" key="3">
    <source>
        <dbReference type="Proteomes" id="UP000316030"/>
    </source>
</evidence>